<dbReference type="InterPro" id="IPR037465">
    <property type="entry name" value="YlxR"/>
</dbReference>
<dbReference type="Pfam" id="PF04296">
    <property type="entry name" value="YlxR"/>
    <property type="match status" value="1"/>
</dbReference>
<dbReference type="CDD" id="cd00279">
    <property type="entry name" value="YlxR"/>
    <property type="match status" value="1"/>
</dbReference>
<dbReference type="BioCyc" id="EBAC796937-HMP:GMGH-378-MONOMER"/>
<accession>G9X1V5</accession>
<evidence type="ECO:0000313" key="2">
    <source>
        <dbReference type="EMBL" id="EHL13078.1"/>
    </source>
</evidence>
<comment type="caution">
    <text evidence="2">The sequence shown here is derived from an EMBL/GenBank/DDBJ whole genome shotgun (WGS) entry which is preliminary data.</text>
</comment>
<dbReference type="SUPFAM" id="SSF64376">
    <property type="entry name" value="YlxR-like"/>
    <property type="match status" value="1"/>
</dbReference>
<proteinExistence type="predicted"/>
<protein>
    <recommendedName>
        <fullName evidence="1">YlxR domain-containing protein</fullName>
    </recommendedName>
</protein>
<dbReference type="EMBL" id="AFZE01000045">
    <property type="protein sequence ID" value="EHL13078.1"/>
    <property type="molecule type" value="Genomic_DNA"/>
</dbReference>
<reference evidence="2 3" key="1">
    <citation type="submission" date="2011-08" db="EMBL/GenBank/DDBJ databases">
        <title>The Genome Sequence of Eubacteriaceae bacterium ACC19a.</title>
        <authorList>
            <consortium name="The Broad Institute Genome Sequencing Platform"/>
            <person name="Earl A."/>
            <person name="Ward D."/>
            <person name="Feldgarden M."/>
            <person name="Gevers D."/>
            <person name="Sizova M."/>
            <person name="Hazen A."/>
            <person name="Epstein S."/>
            <person name="Young S.K."/>
            <person name="Zeng Q."/>
            <person name="Gargeya S."/>
            <person name="Fitzgerald M."/>
            <person name="Haas B."/>
            <person name="Abouelleil A."/>
            <person name="Alvarado L."/>
            <person name="Arachchi H.M."/>
            <person name="Berlin A."/>
            <person name="Brown A."/>
            <person name="Chapman S.B."/>
            <person name="Chen Z."/>
            <person name="Dunbar C."/>
            <person name="Freedman E."/>
            <person name="Gearin G."/>
            <person name="Gellesch M."/>
            <person name="Goldberg J."/>
            <person name="Griggs A."/>
            <person name="Gujja S."/>
            <person name="Heiman D."/>
            <person name="Howarth C."/>
            <person name="Larson L."/>
            <person name="Lui A."/>
            <person name="MacDonald P.J.P."/>
            <person name="Montmayeur A."/>
            <person name="Murphy C."/>
            <person name="Neiman D."/>
            <person name="Pearson M."/>
            <person name="Priest M."/>
            <person name="Roberts A."/>
            <person name="Saif S."/>
            <person name="Shea T."/>
            <person name="Shenoy N."/>
            <person name="Sisk P."/>
            <person name="Stolte C."/>
            <person name="Sykes S."/>
            <person name="Wortman J."/>
            <person name="Nusbaum C."/>
            <person name="Birren B."/>
        </authorList>
    </citation>
    <scope>NUCLEOTIDE SEQUENCE [LARGE SCALE GENOMIC DNA]</scope>
    <source>
        <strain evidence="2 3">ACC19a</strain>
    </source>
</reference>
<gene>
    <name evidence="2" type="ORF">HMPREF9629_00378</name>
</gene>
<name>G9X1V5_9FIRM</name>
<dbReference type="RefSeq" id="WP_009524615.1">
    <property type="nucleotide sequence ID" value="NZ_JBQMYE010000069.1"/>
</dbReference>
<dbReference type="HOGENOM" id="CLU_147970_2_1_9"/>
<dbReference type="Gene3D" id="3.30.1230.10">
    <property type="entry name" value="YlxR-like"/>
    <property type="match status" value="1"/>
</dbReference>
<dbReference type="AlphaFoldDB" id="G9X1V5"/>
<sequence>MKVKKTPLRKCIICGNQFDKKSLKRIVRNNEGIISIDKTFKANGRGAYVCDNNDCIDKLLKTKALDRAFKCKVEKEIYDEIISEIKEVE</sequence>
<dbReference type="InterPro" id="IPR035931">
    <property type="entry name" value="YlxR-like_sf"/>
</dbReference>
<evidence type="ECO:0000313" key="3">
    <source>
        <dbReference type="Proteomes" id="UP000006437"/>
    </source>
</evidence>
<dbReference type="Proteomes" id="UP000006437">
    <property type="component" value="Unassembled WGS sequence"/>
</dbReference>
<dbReference type="InterPro" id="IPR007393">
    <property type="entry name" value="YlxR_dom"/>
</dbReference>
<evidence type="ECO:0000259" key="1">
    <source>
        <dbReference type="Pfam" id="PF04296"/>
    </source>
</evidence>
<organism evidence="2 3">
    <name type="scientific">Peptoanaerobacter stomatis</name>
    <dbReference type="NCBI Taxonomy" id="796937"/>
    <lineage>
        <taxon>Bacteria</taxon>
        <taxon>Bacillati</taxon>
        <taxon>Bacillota</taxon>
        <taxon>Clostridia</taxon>
        <taxon>Peptostreptococcales</taxon>
        <taxon>Filifactoraceae</taxon>
        <taxon>Peptoanaerobacter</taxon>
    </lineage>
</organism>
<feature type="domain" description="YlxR" evidence="1">
    <location>
        <begin position="9"/>
        <end position="81"/>
    </location>
</feature>
<dbReference type="NCBIfam" id="NF047356">
    <property type="entry name" value="RNA_bind_RnpM"/>
    <property type="match status" value="1"/>
</dbReference>
<dbReference type="PANTHER" id="PTHR34215:SF1">
    <property type="entry name" value="YLXR DOMAIN-CONTAINING PROTEIN"/>
    <property type="match status" value="1"/>
</dbReference>
<dbReference type="PANTHER" id="PTHR34215">
    <property type="entry name" value="BLL0784 PROTEIN"/>
    <property type="match status" value="1"/>
</dbReference>